<dbReference type="EMBL" id="FLUO01000001">
    <property type="protein sequence ID" value="SBW00698.1"/>
    <property type="molecule type" value="Genomic_DNA"/>
</dbReference>
<reference evidence="3" key="1">
    <citation type="submission" date="2016-04" db="EMBL/GenBank/DDBJ databases">
        <authorList>
            <person name="Evans L.H."/>
            <person name="Alamgir A."/>
            <person name="Owens N."/>
            <person name="Weber N.D."/>
            <person name="Virtaneva K."/>
            <person name="Barbian K."/>
            <person name="Babar A."/>
            <person name="Rosenke K."/>
        </authorList>
    </citation>
    <scope>NUCLEOTIDE SEQUENCE</scope>
    <source>
        <strain evidence="3">86</strain>
    </source>
</reference>
<name>A0A212JMR9_9PROT</name>
<dbReference type="SUPFAM" id="SSF52540">
    <property type="entry name" value="P-loop containing nucleoside triphosphate hydrolases"/>
    <property type="match status" value="1"/>
</dbReference>
<dbReference type="GO" id="GO:0016887">
    <property type="term" value="F:ATP hydrolysis activity"/>
    <property type="evidence" value="ECO:0007669"/>
    <property type="project" value="InterPro"/>
</dbReference>
<protein>
    <recommendedName>
        <fullName evidence="2">ATPase dynein-related AAA domain-containing protein</fullName>
    </recommendedName>
</protein>
<feature type="region of interest" description="Disordered" evidence="1">
    <location>
        <begin position="59"/>
        <end position="94"/>
    </location>
</feature>
<gene>
    <name evidence="3" type="ORF">KL86APRO_11328</name>
</gene>
<dbReference type="Gene3D" id="3.40.50.300">
    <property type="entry name" value="P-loop containing nucleotide triphosphate hydrolases"/>
    <property type="match status" value="1"/>
</dbReference>
<evidence type="ECO:0000259" key="2">
    <source>
        <dbReference type="Pfam" id="PF07728"/>
    </source>
</evidence>
<dbReference type="GO" id="GO:0005524">
    <property type="term" value="F:ATP binding"/>
    <property type="evidence" value="ECO:0007669"/>
    <property type="project" value="InterPro"/>
</dbReference>
<dbReference type="Pfam" id="PF07728">
    <property type="entry name" value="AAA_5"/>
    <property type="match status" value="1"/>
</dbReference>
<accession>A0A212JMR9</accession>
<dbReference type="InterPro" id="IPR027417">
    <property type="entry name" value="P-loop_NTPase"/>
</dbReference>
<proteinExistence type="predicted"/>
<evidence type="ECO:0000256" key="1">
    <source>
        <dbReference type="SAM" id="MobiDB-lite"/>
    </source>
</evidence>
<feature type="domain" description="ATPase dynein-related AAA" evidence="2">
    <location>
        <begin position="2"/>
        <end position="80"/>
    </location>
</feature>
<organism evidence="3">
    <name type="scientific">uncultured Alphaproteobacteria bacterium</name>
    <dbReference type="NCBI Taxonomy" id="91750"/>
    <lineage>
        <taxon>Bacteria</taxon>
        <taxon>Pseudomonadati</taxon>
        <taxon>Pseudomonadota</taxon>
        <taxon>Alphaproteobacteria</taxon>
        <taxon>environmental samples</taxon>
    </lineage>
</organism>
<dbReference type="InterPro" id="IPR011704">
    <property type="entry name" value="ATPase_dyneun-rel_AAA"/>
</dbReference>
<dbReference type="AlphaFoldDB" id="A0A212JMR9"/>
<sequence>MVGHLSVGNGSMTFQRGPLALAMRHGGIFLLNEMDLLDPASAVGLRGILDDAPLRLPMNGGEMIPPHPTPRFVAAANTSGGSDDGGLHRRAPRQNLASTDRFRLREIGQPESEAELRIFAASGGAFRRKRKIPLPVSGCSRKISATA</sequence>
<evidence type="ECO:0000313" key="3">
    <source>
        <dbReference type="EMBL" id="SBW00698.1"/>
    </source>
</evidence>